<comment type="caution">
    <text evidence="2">The sequence shown here is derived from an EMBL/GenBank/DDBJ whole genome shotgun (WGS) entry which is preliminary data.</text>
</comment>
<evidence type="ECO:0000313" key="2">
    <source>
        <dbReference type="EMBL" id="MBD5782003.1"/>
    </source>
</evidence>
<reference evidence="2" key="1">
    <citation type="submission" date="2020-09" db="EMBL/GenBank/DDBJ databases">
        <title>Pelagicoccus enzymogenes sp. nov. with an EPS production, isolated from marine sediment.</title>
        <authorList>
            <person name="Feng X."/>
        </authorList>
    </citation>
    <scope>NUCLEOTIDE SEQUENCE</scope>
    <source>
        <strain evidence="2">NFK12</strain>
    </source>
</reference>
<keyword evidence="1" id="KW-0812">Transmembrane</keyword>
<dbReference type="Proteomes" id="UP000622317">
    <property type="component" value="Unassembled WGS sequence"/>
</dbReference>
<proteinExistence type="predicted"/>
<keyword evidence="1" id="KW-1133">Transmembrane helix</keyword>
<evidence type="ECO:0000256" key="1">
    <source>
        <dbReference type="SAM" id="Phobius"/>
    </source>
</evidence>
<organism evidence="2 3">
    <name type="scientific">Pelagicoccus enzymogenes</name>
    <dbReference type="NCBI Taxonomy" id="2773457"/>
    <lineage>
        <taxon>Bacteria</taxon>
        <taxon>Pseudomonadati</taxon>
        <taxon>Verrucomicrobiota</taxon>
        <taxon>Opitutia</taxon>
        <taxon>Puniceicoccales</taxon>
        <taxon>Pelagicoccaceae</taxon>
        <taxon>Pelagicoccus</taxon>
    </lineage>
</organism>
<sequence length="70" mass="7685">MSKLTAIHQSISLRIVKVCLSCFSIAGTAVLMSGVLKMGVLNNDRKIDHGLRFLRPLSDAIQQAAEQLLY</sequence>
<protein>
    <submittedName>
        <fullName evidence="2">Uncharacterized protein</fullName>
    </submittedName>
</protein>
<keyword evidence="3" id="KW-1185">Reference proteome</keyword>
<feature type="transmembrane region" description="Helical" evidence="1">
    <location>
        <begin position="15"/>
        <end position="36"/>
    </location>
</feature>
<evidence type="ECO:0000313" key="3">
    <source>
        <dbReference type="Proteomes" id="UP000622317"/>
    </source>
</evidence>
<name>A0A927FBE6_9BACT</name>
<dbReference type="RefSeq" id="WP_191619075.1">
    <property type="nucleotide sequence ID" value="NZ_JACYFG010000051.1"/>
</dbReference>
<accession>A0A927FBE6</accession>
<gene>
    <name evidence="2" type="ORF">IEN85_21065</name>
</gene>
<dbReference type="AlphaFoldDB" id="A0A927FBE6"/>
<keyword evidence="1" id="KW-0472">Membrane</keyword>
<dbReference type="EMBL" id="JACYFG010000051">
    <property type="protein sequence ID" value="MBD5782003.1"/>
    <property type="molecule type" value="Genomic_DNA"/>
</dbReference>